<dbReference type="PANTHER" id="PTHR45947">
    <property type="entry name" value="SULFOQUINOVOSYL TRANSFERASE SQD2"/>
    <property type="match status" value="1"/>
</dbReference>
<evidence type="ECO:0000259" key="1">
    <source>
        <dbReference type="Pfam" id="PF00534"/>
    </source>
</evidence>
<dbReference type="PANTHER" id="PTHR45947:SF15">
    <property type="entry name" value="TEICHURONIC ACID BIOSYNTHESIS GLYCOSYLTRANSFERASE TUAC-RELATED"/>
    <property type="match status" value="1"/>
</dbReference>
<reference evidence="2 3" key="1">
    <citation type="submission" date="2020-03" db="EMBL/GenBank/DDBJ databases">
        <title>Genomic analysis of Bacteroides faecium CBA7301.</title>
        <authorList>
            <person name="Kim J."/>
            <person name="Roh S.W."/>
        </authorList>
    </citation>
    <scope>NUCLEOTIDE SEQUENCE [LARGE SCALE GENOMIC DNA]</scope>
    <source>
        <strain evidence="2 3">CBA7301</strain>
    </source>
</reference>
<dbReference type="GO" id="GO:0016757">
    <property type="term" value="F:glycosyltransferase activity"/>
    <property type="evidence" value="ECO:0007669"/>
    <property type="project" value="InterPro"/>
</dbReference>
<dbReference type="AlphaFoldDB" id="A0A6H0KQP5"/>
<dbReference type="Pfam" id="PF00534">
    <property type="entry name" value="Glycos_transf_1"/>
    <property type="match status" value="1"/>
</dbReference>
<evidence type="ECO:0000313" key="3">
    <source>
        <dbReference type="Proteomes" id="UP000501780"/>
    </source>
</evidence>
<gene>
    <name evidence="2" type="ORF">BacF7301_15765</name>
</gene>
<dbReference type="RefSeq" id="WP_167964272.1">
    <property type="nucleotide sequence ID" value="NZ_CP050831.1"/>
</dbReference>
<dbReference type="InterPro" id="IPR001296">
    <property type="entry name" value="Glyco_trans_1"/>
</dbReference>
<keyword evidence="2" id="KW-0808">Transferase</keyword>
<dbReference type="InterPro" id="IPR050194">
    <property type="entry name" value="Glycosyltransferase_grp1"/>
</dbReference>
<feature type="domain" description="Glycosyl transferase family 1" evidence="1">
    <location>
        <begin position="182"/>
        <end position="318"/>
    </location>
</feature>
<sequence length="355" mass="40750">MNLIFLQNCVSPHQMPYIKELPAITEVDRVVVVSPRVDYDDRKLMGWQASSLLDVEGVEFVIAPSLEQVAVLYDSCKGTETHCFFLGINAFKEIVAWMKFSLKYPFKRGMITEPPLLYNHPLWQHKLRFALKDWRYVKYFNQVLVMGDGFVPYYEKWSKHWKVSPFIYCTEWKERSLPIPTSEQLKVLFVGSLSDRKNVASAFEVLSQKAKLEIGIVGDGEQRATIEQMILNAKAKVVMYGMQPMKMIPEIMQEYDVLILPSKHDGWGAVVNEALTLGLYVICSNHCGASYLLKEEQQGKVFSLETADSLNNVISTCIAKRDWIRTTADVRIAWSKEHISGKAVAKYFMQQIVNR</sequence>
<dbReference type="EMBL" id="CP050831">
    <property type="protein sequence ID" value="QIU95519.1"/>
    <property type="molecule type" value="Genomic_DNA"/>
</dbReference>
<dbReference type="SUPFAM" id="SSF53756">
    <property type="entry name" value="UDP-Glycosyltransferase/glycogen phosphorylase"/>
    <property type="match status" value="1"/>
</dbReference>
<evidence type="ECO:0000313" key="2">
    <source>
        <dbReference type="EMBL" id="QIU95519.1"/>
    </source>
</evidence>
<name>A0A6H0KQP5_9BACE</name>
<dbReference type="Proteomes" id="UP000501780">
    <property type="component" value="Chromosome"/>
</dbReference>
<keyword evidence="3" id="KW-1185">Reference proteome</keyword>
<dbReference type="CDD" id="cd03801">
    <property type="entry name" value="GT4_PimA-like"/>
    <property type="match status" value="1"/>
</dbReference>
<organism evidence="2 3">
    <name type="scientific">Bacteroides faecium</name>
    <dbReference type="NCBI Taxonomy" id="2715212"/>
    <lineage>
        <taxon>Bacteria</taxon>
        <taxon>Pseudomonadati</taxon>
        <taxon>Bacteroidota</taxon>
        <taxon>Bacteroidia</taxon>
        <taxon>Bacteroidales</taxon>
        <taxon>Bacteroidaceae</taxon>
        <taxon>Bacteroides</taxon>
    </lineage>
</organism>
<dbReference type="Gene3D" id="3.40.50.2000">
    <property type="entry name" value="Glycogen Phosphorylase B"/>
    <property type="match status" value="1"/>
</dbReference>
<proteinExistence type="predicted"/>
<protein>
    <submittedName>
        <fullName evidence="2">Glycosyltransferase</fullName>
    </submittedName>
</protein>
<accession>A0A6H0KQP5</accession>
<dbReference type="KEGG" id="bfc:BacF7301_15765"/>